<dbReference type="PANTHER" id="PTHR46112">
    <property type="entry name" value="AMINOPEPTIDASE"/>
    <property type="match status" value="1"/>
</dbReference>
<dbReference type="InterPro" id="IPR050659">
    <property type="entry name" value="Peptidase_M24B"/>
</dbReference>
<reference evidence="3 4" key="1">
    <citation type="submission" date="2007-05" db="EMBL/GenBank/DDBJ databases">
        <title>Complete sequence of Geobacter uraniireducens Rf4.</title>
        <authorList>
            <consortium name="US DOE Joint Genome Institute"/>
            <person name="Copeland A."/>
            <person name="Lucas S."/>
            <person name="Lapidus A."/>
            <person name="Barry K."/>
            <person name="Detter J.C."/>
            <person name="Glavina del Rio T."/>
            <person name="Hammon N."/>
            <person name="Israni S."/>
            <person name="Dalin E."/>
            <person name="Tice H."/>
            <person name="Pitluck S."/>
            <person name="Chertkov O."/>
            <person name="Brettin T."/>
            <person name="Bruce D."/>
            <person name="Han C."/>
            <person name="Schmutz J."/>
            <person name="Larimer F."/>
            <person name="Land M."/>
            <person name="Hauser L."/>
            <person name="Kyrpides N."/>
            <person name="Mikhailova N."/>
            <person name="Shelobolina E."/>
            <person name="Aklujkar M."/>
            <person name="Lovley D."/>
            <person name="Richardson P."/>
        </authorList>
    </citation>
    <scope>NUCLEOTIDE SEQUENCE [LARGE SCALE GENOMIC DNA]</scope>
    <source>
        <strain evidence="4">ATCC BAA-1134 / JCM 13001 / Rf4</strain>
    </source>
</reference>
<dbReference type="InterPro" id="IPR000994">
    <property type="entry name" value="Pept_M24"/>
</dbReference>
<evidence type="ECO:0000259" key="2">
    <source>
        <dbReference type="Pfam" id="PF01321"/>
    </source>
</evidence>
<protein>
    <submittedName>
        <fullName evidence="3">Creatinase</fullName>
    </submittedName>
</protein>
<feature type="domain" description="Peptidase M24" evidence="1">
    <location>
        <begin position="152"/>
        <end position="386"/>
    </location>
</feature>
<evidence type="ECO:0000313" key="4">
    <source>
        <dbReference type="Proteomes" id="UP000006695"/>
    </source>
</evidence>
<dbReference type="KEGG" id="gur:Gura_1399"/>
<dbReference type="RefSeq" id="WP_011938316.1">
    <property type="nucleotide sequence ID" value="NC_009483.1"/>
</dbReference>
<name>A5G9Y9_GEOUR</name>
<dbReference type="InterPro" id="IPR029149">
    <property type="entry name" value="Creatin/AminoP/Spt16_N"/>
</dbReference>
<sequence length="402" mass="44954">MSLPSCVILNYTPKQELFNRIHKFQKLLIKNCINGALIVQKADLFYFSGTCQNAHLFIPDEGEPLLMVKKSFERAQAESSINNIIPVQSLEEIPKNIFSQFKRLDKIGIEMDVLPANIYIKYKSAFQPSELVDVSMLIREIRSIKSTYELDKLKKAANLNFAMFSKVSSILKEGIREIDLAAQLEAVYRVGGHQGAIRMRAFNQEVYYGHILSGWNSAYPSFFGGPTGGTGVSPAYPQSAGFKTINKNEPIKVDYVGVCDGYMVDQARIFCIGNLPEKLIKAHEIAIKIKNHIIKETRPGMNGKDLYNMAYNIAVDSGNKDYFMGYTEDKINFIAHGIGVELDELPLITQSTDVTLKPGMVFAVEPSFIFPNEGAVGVEDTMVLTATGFEQITYFDDPITYS</sequence>
<dbReference type="InterPro" id="IPR036005">
    <property type="entry name" value="Creatinase/aminopeptidase-like"/>
</dbReference>
<dbReference type="InterPro" id="IPR000587">
    <property type="entry name" value="Creatinase_N"/>
</dbReference>
<gene>
    <name evidence="3" type="ordered locus">Gura_1399</name>
</gene>
<accession>A5G9Y9</accession>
<dbReference type="Proteomes" id="UP000006695">
    <property type="component" value="Chromosome"/>
</dbReference>
<dbReference type="STRING" id="351605.Gura_1399"/>
<dbReference type="Gene3D" id="3.40.350.10">
    <property type="entry name" value="Creatinase/prolidase N-terminal domain"/>
    <property type="match status" value="1"/>
</dbReference>
<dbReference type="OrthoDB" id="9806388at2"/>
<keyword evidence="4" id="KW-1185">Reference proteome</keyword>
<dbReference type="SUPFAM" id="SSF55920">
    <property type="entry name" value="Creatinase/aminopeptidase"/>
    <property type="match status" value="1"/>
</dbReference>
<dbReference type="PANTHER" id="PTHR46112:SF2">
    <property type="entry name" value="XAA-PRO AMINOPEPTIDASE P-RELATED"/>
    <property type="match status" value="1"/>
</dbReference>
<dbReference type="AlphaFoldDB" id="A5G9Y9"/>
<feature type="domain" description="Creatinase N-terminal" evidence="2">
    <location>
        <begin position="20"/>
        <end position="144"/>
    </location>
</feature>
<dbReference type="SUPFAM" id="SSF53092">
    <property type="entry name" value="Creatinase/prolidase N-terminal domain"/>
    <property type="match status" value="1"/>
</dbReference>
<proteinExistence type="predicted"/>
<dbReference type="Pfam" id="PF00557">
    <property type="entry name" value="Peptidase_M24"/>
    <property type="match status" value="1"/>
</dbReference>
<dbReference type="Gene3D" id="3.90.230.10">
    <property type="entry name" value="Creatinase/methionine aminopeptidase superfamily"/>
    <property type="match status" value="1"/>
</dbReference>
<evidence type="ECO:0000313" key="3">
    <source>
        <dbReference type="EMBL" id="ABQ25600.1"/>
    </source>
</evidence>
<evidence type="ECO:0000259" key="1">
    <source>
        <dbReference type="Pfam" id="PF00557"/>
    </source>
</evidence>
<dbReference type="HOGENOM" id="CLU_017266_10_0_7"/>
<organism evidence="3 4">
    <name type="scientific">Geotalea uraniireducens (strain Rf4)</name>
    <name type="common">Geobacter uraniireducens</name>
    <dbReference type="NCBI Taxonomy" id="351605"/>
    <lineage>
        <taxon>Bacteria</taxon>
        <taxon>Pseudomonadati</taxon>
        <taxon>Thermodesulfobacteriota</taxon>
        <taxon>Desulfuromonadia</taxon>
        <taxon>Geobacterales</taxon>
        <taxon>Geobacteraceae</taxon>
        <taxon>Geotalea</taxon>
    </lineage>
</organism>
<dbReference type="CDD" id="cd01066">
    <property type="entry name" value="APP_MetAP"/>
    <property type="match status" value="1"/>
</dbReference>
<dbReference type="EMBL" id="CP000698">
    <property type="protein sequence ID" value="ABQ25600.1"/>
    <property type="molecule type" value="Genomic_DNA"/>
</dbReference>
<dbReference type="Pfam" id="PF01321">
    <property type="entry name" value="Creatinase_N"/>
    <property type="match status" value="1"/>
</dbReference>